<dbReference type="GeneID" id="14891632"/>
<feature type="compositionally biased region" description="Basic residues" evidence="2">
    <location>
        <begin position="783"/>
        <end position="793"/>
    </location>
</feature>
<dbReference type="RefSeq" id="XP_004259443.1">
    <property type="nucleotide sequence ID" value="XM_004259395.1"/>
</dbReference>
<gene>
    <name evidence="3" type="ORF">EIN_370140</name>
</gene>
<evidence type="ECO:0000256" key="1">
    <source>
        <dbReference type="SAM" id="Coils"/>
    </source>
</evidence>
<feature type="compositionally biased region" description="Basic and acidic residues" evidence="2">
    <location>
        <begin position="454"/>
        <end position="464"/>
    </location>
</feature>
<sequence>MEKELRQQNVALFNIILELINVSSKQSGELYCLRESSNEEMICLIQQKYSISDDVISVTKEELQETDETTLENNIIKFVSKYEKTLFPSEFALLIDTLYECNNTSLDILKRNKEKFQFSKQQNKILDDKMKECMKDDNDTEEMQYLLSEVEQLKAESVTQTKDIMKLEEEKGVLLDNNTKLEKALQALQSEIHEKAETSEMLNEKANKLVQELESKVDYITELQNEVNSLKDKLNPNPELEDLVTKLTDELDSYSSENNNLDEKLRRSEKSIVEKDELLNQTKSQLDLKVQECLDKTNEILKLQNRLTEVTRMSASNDHQNEMEMVEENKRLRMENTELKSRYSELEKTLQTTKDCVLVEMNETKKSNMRLSEQITELLDKMKHNENVGKENEIFKNEINELKNSNTLLEKSKNEMSGRIKILEESVNKMKEERLSSGSGFTSENSENEGEGVDDPRVEKEQLENERTKALEVLTNELNMLDEENRRLKLRIGELVNNKENYESTEVNPNVLLEENNALKKMSEGLNQKIGELMKSVDEKEQELLKMREGSEAILSNETELKVQLEKLQEHYEELEKENSELQHAKKEGVDSMDTLERNEQCEGESSNVERENKELIAKIEELNVLLSNAQKLNEEYTKEVQTLQNENEKQREVIRNMEDQKKRREVEIEEKEDVENQERKERETQMNMLENEIAELRRENTNLHVTVDKLSERQLEQHAETVTSIATEMTSTRSSVSNLTRDSNDKIAVPQIELESPQENETHKKELQLNVEENKKTDDSAKHHHKAAKTHQKSPSDSKETAQSKDKLMATQKTLPKTFQRISQIESPRKPMEQTKEPTPLPKRTGIKDRLAFFEKMSQ</sequence>
<dbReference type="OrthoDB" id="30221at2759"/>
<feature type="compositionally biased region" description="Basic and acidic residues" evidence="2">
    <location>
        <begin position="828"/>
        <end position="837"/>
    </location>
</feature>
<protein>
    <submittedName>
        <fullName evidence="3">Uncharacterized protein</fullName>
    </submittedName>
</protein>
<feature type="coiled-coil region" evidence="1">
    <location>
        <begin position="150"/>
        <end position="271"/>
    </location>
</feature>
<feature type="compositionally biased region" description="Polar residues" evidence="2">
    <location>
        <begin position="436"/>
        <end position="445"/>
    </location>
</feature>
<feature type="compositionally biased region" description="Basic and acidic residues" evidence="2">
    <location>
        <begin position="795"/>
        <end position="809"/>
    </location>
</feature>
<evidence type="ECO:0000256" key="2">
    <source>
        <dbReference type="SAM" id="MobiDB-lite"/>
    </source>
</evidence>
<feature type="region of interest" description="Disordered" evidence="2">
    <location>
        <begin position="724"/>
        <end position="745"/>
    </location>
</feature>
<evidence type="ECO:0000313" key="4">
    <source>
        <dbReference type="Proteomes" id="UP000014680"/>
    </source>
</evidence>
<dbReference type="OMA" id="WSHEREG"/>
<dbReference type="KEGG" id="eiv:EIN_370140"/>
<reference evidence="3 4" key="1">
    <citation type="submission" date="2012-10" db="EMBL/GenBank/DDBJ databases">
        <authorList>
            <person name="Zafar N."/>
            <person name="Inman J."/>
            <person name="Hall N."/>
            <person name="Lorenzi H."/>
            <person name="Caler E."/>
        </authorList>
    </citation>
    <scope>NUCLEOTIDE SEQUENCE [LARGE SCALE GENOMIC DNA]</scope>
    <source>
        <strain evidence="3 4">IP1</strain>
    </source>
</reference>
<organism evidence="3 4">
    <name type="scientific">Entamoeba invadens IP1</name>
    <dbReference type="NCBI Taxonomy" id="370355"/>
    <lineage>
        <taxon>Eukaryota</taxon>
        <taxon>Amoebozoa</taxon>
        <taxon>Evosea</taxon>
        <taxon>Archamoebae</taxon>
        <taxon>Mastigamoebida</taxon>
        <taxon>Entamoebidae</taxon>
        <taxon>Entamoeba</taxon>
    </lineage>
</organism>
<feature type="region of interest" description="Disordered" evidence="2">
    <location>
        <begin position="774"/>
        <end position="849"/>
    </location>
</feature>
<dbReference type="AlphaFoldDB" id="A0A0A1UGI1"/>
<evidence type="ECO:0000313" key="3">
    <source>
        <dbReference type="EMBL" id="ELP92672.1"/>
    </source>
</evidence>
<dbReference type="Proteomes" id="UP000014680">
    <property type="component" value="Unassembled WGS sequence"/>
</dbReference>
<dbReference type="EMBL" id="KB206332">
    <property type="protein sequence ID" value="ELP92672.1"/>
    <property type="molecule type" value="Genomic_DNA"/>
</dbReference>
<accession>A0A0A1UGI1</accession>
<name>A0A0A1UGI1_ENTIV</name>
<proteinExistence type="predicted"/>
<keyword evidence="4" id="KW-1185">Reference proteome</keyword>
<feature type="compositionally biased region" description="Polar residues" evidence="2">
    <location>
        <begin position="812"/>
        <end position="827"/>
    </location>
</feature>
<keyword evidence="1" id="KW-0175">Coiled coil</keyword>
<feature type="region of interest" description="Disordered" evidence="2">
    <location>
        <begin position="431"/>
        <end position="464"/>
    </location>
</feature>
<dbReference type="VEuPathDB" id="AmoebaDB:EIN_370140"/>
<feature type="compositionally biased region" description="Polar residues" evidence="2">
    <location>
        <begin position="724"/>
        <end position="742"/>
    </location>
</feature>